<name>A0AAD8HLH8_9APIA</name>
<evidence type="ECO:0000313" key="14">
    <source>
        <dbReference type="Proteomes" id="UP001237642"/>
    </source>
</evidence>
<feature type="signal peptide" evidence="12">
    <location>
        <begin position="1"/>
        <end position="24"/>
    </location>
</feature>
<evidence type="ECO:0000256" key="4">
    <source>
        <dbReference type="ARBA" id="ARBA00022448"/>
    </source>
</evidence>
<protein>
    <recommendedName>
        <fullName evidence="10">F-ATPase gamma subunit</fullName>
    </recommendedName>
</protein>
<keyword evidence="8" id="KW-0139">CF(1)</keyword>
<evidence type="ECO:0000256" key="12">
    <source>
        <dbReference type="SAM" id="SignalP"/>
    </source>
</evidence>
<dbReference type="PANTHER" id="PTHR11693:SF41">
    <property type="entry name" value="ATP SYNTHASE GAMMA CHAIN, CHLOROPLASTIC"/>
    <property type="match status" value="1"/>
</dbReference>
<dbReference type="GO" id="GO:0045259">
    <property type="term" value="C:proton-transporting ATP synthase complex"/>
    <property type="evidence" value="ECO:0007669"/>
    <property type="project" value="UniProtKB-KW"/>
</dbReference>
<evidence type="ECO:0000256" key="10">
    <source>
        <dbReference type="ARBA" id="ARBA00031066"/>
    </source>
</evidence>
<evidence type="ECO:0000256" key="8">
    <source>
        <dbReference type="ARBA" id="ARBA00023196"/>
    </source>
</evidence>
<dbReference type="EMBL" id="JAUIZM010000008">
    <property type="protein sequence ID" value="KAK1368397.1"/>
    <property type="molecule type" value="Genomic_DNA"/>
</dbReference>
<dbReference type="PANTHER" id="PTHR11693">
    <property type="entry name" value="ATP SYNTHASE GAMMA CHAIN"/>
    <property type="match status" value="1"/>
</dbReference>
<dbReference type="GO" id="GO:0046933">
    <property type="term" value="F:proton-transporting ATP synthase activity, rotational mechanism"/>
    <property type="evidence" value="ECO:0007669"/>
    <property type="project" value="InterPro"/>
</dbReference>
<keyword evidence="7" id="KW-0472">Membrane</keyword>
<dbReference type="InterPro" id="IPR000131">
    <property type="entry name" value="ATP_synth_F1_gsu"/>
</dbReference>
<dbReference type="Pfam" id="PF00231">
    <property type="entry name" value="ATP-synt"/>
    <property type="match status" value="1"/>
</dbReference>
<dbReference type="Proteomes" id="UP001237642">
    <property type="component" value="Unassembled WGS sequence"/>
</dbReference>
<gene>
    <name evidence="13" type="ORF">POM88_034489</name>
</gene>
<evidence type="ECO:0000256" key="6">
    <source>
        <dbReference type="ARBA" id="ARBA00023065"/>
    </source>
</evidence>
<dbReference type="AlphaFoldDB" id="A0AAD8HLH8"/>
<dbReference type="Gene3D" id="1.10.287.80">
    <property type="entry name" value="ATP synthase, gamma subunit, helix hairpin domain"/>
    <property type="match status" value="1"/>
</dbReference>
<sequence>MGSSGGHRALKWWFLLQELSDVGGKQLARSSSVTPVHCNLRELRDRIGSVTNTQKVTEAMKLVAAAKVRRAQEAVVNARPFSETLVEVLYSINEQLQTEDVDVPLTNVRPDKKVALVVTGDRGYVVVSTIKSSRKLSREFNNRKL</sequence>
<evidence type="ECO:0000256" key="2">
    <source>
        <dbReference type="ARBA" id="ARBA00004525"/>
    </source>
</evidence>
<evidence type="ECO:0000256" key="5">
    <source>
        <dbReference type="ARBA" id="ARBA00022781"/>
    </source>
</evidence>
<feature type="chain" id="PRO_5042058687" description="F-ATPase gamma subunit" evidence="12">
    <location>
        <begin position="25"/>
        <end position="145"/>
    </location>
</feature>
<keyword evidence="5" id="KW-0375">Hydrogen ion transport</keyword>
<keyword evidence="6" id="KW-0406">Ion transport</keyword>
<comment type="subcellular location">
    <subcellularLocation>
        <location evidence="2">Plastid</location>
        <location evidence="2">Chloroplast thylakoid membrane</location>
        <topology evidence="2">Peripheral membrane protein</topology>
    </subcellularLocation>
</comment>
<comment type="function">
    <text evidence="1">Produces ATP from ADP in the presence of a proton gradient across the membrane. The gamma chain is believed to be important in regulating ATPase activity and the flow of protons through the CF(0) complex.</text>
</comment>
<reference evidence="13" key="1">
    <citation type="submission" date="2023-02" db="EMBL/GenBank/DDBJ databases">
        <title>Genome of toxic invasive species Heracleum sosnowskyi carries increased number of genes despite the absence of recent whole-genome duplications.</title>
        <authorList>
            <person name="Schelkunov M."/>
            <person name="Shtratnikova V."/>
            <person name="Makarenko M."/>
            <person name="Klepikova A."/>
            <person name="Omelchenko D."/>
            <person name="Novikova G."/>
            <person name="Obukhova E."/>
            <person name="Bogdanov V."/>
            <person name="Penin A."/>
            <person name="Logacheva M."/>
        </authorList>
    </citation>
    <scope>NUCLEOTIDE SEQUENCE</scope>
    <source>
        <strain evidence="13">Hsosn_3</strain>
        <tissue evidence="13">Leaf</tissue>
    </source>
</reference>
<dbReference type="FunFam" id="1.10.287.80:FF:000003">
    <property type="entry name" value="ATP synthase gamma chain, chloroplastic"/>
    <property type="match status" value="1"/>
</dbReference>
<evidence type="ECO:0000313" key="13">
    <source>
        <dbReference type="EMBL" id="KAK1368397.1"/>
    </source>
</evidence>
<evidence type="ECO:0000256" key="1">
    <source>
        <dbReference type="ARBA" id="ARBA00003456"/>
    </source>
</evidence>
<dbReference type="SUPFAM" id="SSF52943">
    <property type="entry name" value="ATP synthase (F1-ATPase), gamma subunit"/>
    <property type="match status" value="1"/>
</dbReference>
<keyword evidence="12" id="KW-0732">Signal</keyword>
<comment type="subunit">
    <text evidence="11">F-type ATPases have 2 components, CF(1) - the catalytic core - and CF(0) - the membrane proton channel. CF(1) has five subunits: alpha(3), beta(3), gamma(1), delta(1), epsilon(1). CF(0) has four main subunits: a, b, b' and c.</text>
</comment>
<proteinExistence type="inferred from homology"/>
<keyword evidence="14" id="KW-1185">Reference proteome</keyword>
<comment type="similarity">
    <text evidence="3">Belongs to the ATPase gamma chain family.</text>
</comment>
<keyword evidence="4" id="KW-0813">Transport</keyword>
<evidence type="ECO:0000256" key="3">
    <source>
        <dbReference type="ARBA" id="ARBA00007681"/>
    </source>
</evidence>
<dbReference type="GO" id="GO:0009535">
    <property type="term" value="C:chloroplast thylakoid membrane"/>
    <property type="evidence" value="ECO:0007669"/>
    <property type="project" value="UniProtKB-SubCell"/>
</dbReference>
<evidence type="ECO:0000256" key="7">
    <source>
        <dbReference type="ARBA" id="ARBA00023136"/>
    </source>
</evidence>
<evidence type="ECO:0000256" key="9">
    <source>
        <dbReference type="ARBA" id="ARBA00023310"/>
    </source>
</evidence>
<organism evidence="13 14">
    <name type="scientific">Heracleum sosnowskyi</name>
    <dbReference type="NCBI Taxonomy" id="360622"/>
    <lineage>
        <taxon>Eukaryota</taxon>
        <taxon>Viridiplantae</taxon>
        <taxon>Streptophyta</taxon>
        <taxon>Embryophyta</taxon>
        <taxon>Tracheophyta</taxon>
        <taxon>Spermatophyta</taxon>
        <taxon>Magnoliopsida</taxon>
        <taxon>eudicotyledons</taxon>
        <taxon>Gunneridae</taxon>
        <taxon>Pentapetalae</taxon>
        <taxon>asterids</taxon>
        <taxon>campanulids</taxon>
        <taxon>Apiales</taxon>
        <taxon>Apiaceae</taxon>
        <taxon>Apioideae</taxon>
        <taxon>apioid superclade</taxon>
        <taxon>Tordylieae</taxon>
        <taxon>Tordyliinae</taxon>
        <taxon>Heracleum</taxon>
    </lineage>
</organism>
<comment type="caution">
    <text evidence="13">The sequence shown here is derived from an EMBL/GenBank/DDBJ whole genome shotgun (WGS) entry which is preliminary data.</text>
</comment>
<dbReference type="InterPro" id="IPR035968">
    <property type="entry name" value="ATP_synth_F1_ATPase_gsu"/>
</dbReference>
<keyword evidence="9" id="KW-0066">ATP synthesis</keyword>
<accession>A0AAD8HLH8</accession>
<reference evidence="13" key="2">
    <citation type="submission" date="2023-05" db="EMBL/GenBank/DDBJ databases">
        <authorList>
            <person name="Schelkunov M.I."/>
        </authorList>
    </citation>
    <scope>NUCLEOTIDE SEQUENCE</scope>
    <source>
        <strain evidence="13">Hsosn_3</strain>
        <tissue evidence="13">Leaf</tissue>
    </source>
</reference>
<evidence type="ECO:0000256" key="11">
    <source>
        <dbReference type="ARBA" id="ARBA00038805"/>
    </source>
</evidence>